<feature type="transmembrane region" description="Helical" evidence="1">
    <location>
        <begin position="252"/>
        <end position="270"/>
    </location>
</feature>
<dbReference type="AlphaFoldDB" id="A0A5C3LN61"/>
<keyword evidence="1" id="KW-0812">Transmembrane</keyword>
<feature type="transmembrane region" description="Helical" evidence="1">
    <location>
        <begin position="23"/>
        <end position="45"/>
    </location>
</feature>
<protein>
    <recommendedName>
        <fullName evidence="4">G protein-coupled receptor</fullName>
    </recommendedName>
</protein>
<dbReference type="EMBL" id="ML210147">
    <property type="protein sequence ID" value="TFK30161.1"/>
    <property type="molecule type" value="Genomic_DNA"/>
</dbReference>
<evidence type="ECO:0000256" key="1">
    <source>
        <dbReference type="SAM" id="Phobius"/>
    </source>
</evidence>
<name>A0A5C3LN61_COPMA</name>
<evidence type="ECO:0000313" key="3">
    <source>
        <dbReference type="Proteomes" id="UP000307440"/>
    </source>
</evidence>
<accession>A0A5C3LN61</accession>
<sequence length="323" mass="35283">MSAVVQQLERAGNAVMKVASANVALALVISGIQCFMCIYTLVAFLRTPASARQGRLSYIMTGILIFVLYSFAASLDSATLLNIVFASSTGRDILKWSEETSTVDTIARIVTTLYIAVGDGLLLYRCYMILVDAWWLVVLPTLTYITMIDIPHSDVTYNMAGEGARVCLSVATNVLITVLISTRLIRTQRRLARALPSQNLQVYRGITNILIESALPLTVFGLCYAVVALMLITPGYSMQGMLNLLIANHAAVFPYHAFAALSPQMIIFSVTTGRSWEHSTAAEVTSPIAFAHTSSVLRSQGLTESREAFQSRSSIQEKPKLEV</sequence>
<gene>
    <name evidence="2" type="ORF">FA15DRAFT_690795</name>
</gene>
<dbReference type="OrthoDB" id="2751465at2759"/>
<feature type="transmembrane region" description="Helical" evidence="1">
    <location>
        <begin position="57"/>
        <end position="85"/>
    </location>
</feature>
<feature type="transmembrane region" description="Helical" evidence="1">
    <location>
        <begin position="163"/>
        <end position="185"/>
    </location>
</feature>
<feature type="transmembrane region" description="Helical" evidence="1">
    <location>
        <begin position="206"/>
        <end position="232"/>
    </location>
</feature>
<proteinExistence type="predicted"/>
<organism evidence="2 3">
    <name type="scientific">Coprinopsis marcescibilis</name>
    <name type="common">Agaric fungus</name>
    <name type="synonym">Psathyrella marcescibilis</name>
    <dbReference type="NCBI Taxonomy" id="230819"/>
    <lineage>
        <taxon>Eukaryota</taxon>
        <taxon>Fungi</taxon>
        <taxon>Dikarya</taxon>
        <taxon>Basidiomycota</taxon>
        <taxon>Agaricomycotina</taxon>
        <taxon>Agaricomycetes</taxon>
        <taxon>Agaricomycetidae</taxon>
        <taxon>Agaricales</taxon>
        <taxon>Agaricineae</taxon>
        <taxon>Psathyrellaceae</taxon>
        <taxon>Coprinopsis</taxon>
    </lineage>
</organism>
<keyword evidence="3" id="KW-1185">Reference proteome</keyword>
<reference evidence="2 3" key="1">
    <citation type="journal article" date="2019" name="Nat. Ecol. Evol.">
        <title>Megaphylogeny resolves global patterns of mushroom evolution.</title>
        <authorList>
            <person name="Varga T."/>
            <person name="Krizsan K."/>
            <person name="Foldi C."/>
            <person name="Dima B."/>
            <person name="Sanchez-Garcia M."/>
            <person name="Sanchez-Ramirez S."/>
            <person name="Szollosi G.J."/>
            <person name="Szarkandi J.G."/>
            <person name="Papp V."/>
            <person name="Albert L."/>
            <person name="Andreopoulos W."/>
            <person name="Angelini C."/>
            <person name="Antonin V."/>
            <person name="Barry K.W."/>
            <person name="Bougher N.L."/>
            <person name="Buchanan P."/>
            <person name="Buyck B."/>
            <person name="Bense V."/>
            <person name="Catcheside P."/>
            <person name="Chovatia M."/>
            <person name="Cooper J."/>
            <person name="Damon W."/>
            <person name="Desjardin D."/>
            <person name="Finy P."/>
            <person name="Geml J."/>
            <person name="Haridas S."/>
            <person name="Hughes K."/>
            <person name="Justo A."/>
            <person name="Karasinski D."/>
            <person name="Kautmanova I."/>
            <person name="Kiss B."/>
            <person name="Kocsube S."/>
            <person name="Kotiranta H."/>
            <person name="LaButti K.M."/>
            <person name="Lechner B.E."/>
            <person name="Liimatainen K."/>
            <person name="Lipzen A."/>
            <person name="Lukacs Z."/>
            <person name="Mihaltcheva S."/>
            <person name="Morgado L.N."/>
            <person name="Niskanen T."/>
            <person name="Noordeloos M.E."/>
            <person name="Ohm R.A."/>
            <person name="Ortiz-Santana B."/>
            <person name="Ovrebo C."/>
            <person name="Racz N."/>
            <person name="Riley R."/>
            <person name="Savchenko A."/>
            <person name="Shiryaev A."/>
            <person name="Soop K."/>
            <person name="Spirin V."/>
            <person name="Szebenyi C."/>
            <person name="Tomsovsky M."/>
            <person name="Tulloss R.E."/>
            <person name="Uehling J."/>
            <person name="Grigoriev I.V."/>
            <person name="Vagvolgyi C."/>
            <person name="Papp T."/>
            <person name="Martin F.M."/>
            <person name="Miettinen O."/>
            <person name="Hibbett D.S."/>
            <person name="Nagy L.G."/>
        </authorList>
    </citation>
    <scope>NUCLEOTIDE SEQUENCE [LARGE SCALE GENOMIC DNA]</scope>
    <source>
        <strain evidence="2 3">CBS 121175</strain>
    </source>
</reference>
<feature type="transmembrane region" description="Helical" evidence="1">
    <location>
        <begin position="133"/>
        <end position="151"/>
    </location>
</feature>
<keyword evidence="1" id="KW-1133">Transmembrane helix</keyword>
<keyword evidence="1" id="KW-0472">Membrane</keyword>
<evidence type="ECO:0008006" key="4">
    <source>
        <dbReference type="Google" id="ProtNLM"/>
    </source>
</evidence>
<dbReference type="Proteomes" id="UP000307440">
    <property type="component" value="Unassembled WGS sequence"/>
</dbReference>
<evidence type="ECO:0000313" key="2">
    <source>
        <dbReference type="EMBL" id="TFK30161.1"/>
    </source>
</evidence>